<sequence>MVELKRHLGLFHTTMYGVGLILGAGIYALIGDAAGEAGNSVWISFVLAAVSAIFTGLSYAELSSMYPKAAAEYSFVKNAFGNNFVAFLVGWLTLFVAVISAAAIALGFGGYLTQLFQIPIVLAAILIITILTFVNYFGIKESSSMNIIFTIIEAVGLGIVIWVGLSITGIEIDYFDAPHGFSGIFSAFTLVFFAYIGFENIANIAEEIKNPRKVLPRAIILAISITAIVYMLVSISAVRVLDWQELGISVAPLADVIKKSLGQEWGFGILIIALFATTNTVLIMLVSGSRILYGISLDKALPGIFSAIHQKRKTPWIAVILIGALSASFVFIGDIGTVANISVFAIIMVFVLVNFALIWLRYKQPDMERQFRSPVNVKKFPVLAALGIITPILGIIQFEPFVVMMGLGVVASGALFYYIYNKVRDDSK</sequence>
<dbReference type="Gene3D" id="1.20.1740.10">
    <property type="entry name" value="Amino acid/polyamine transporter I"/>
    <property type="match status" value="1"/>
</dbReference>
<dbReference type="EMBL" id="CP011097">
    <property type="protein sequence ID" value="AJZ75828.1"/>
    <property type="molecule type" value="Genomic_DNA"/>
</dbReference>
<feature type="transmembrane region" description="Helical" evidence="6">
    <location>
        <begin position="402"/>
        <end position="420"/>
    </location>
</feature>
<evidence type="ECO:0000256" key="5">
    <source>
        <dbReference type="ARBA" id="ARBA00023136"/>
    </source>
</evidence>
<evidence type="ECO:0000256" key="2">
    <source>
        <dbReference type="ARBA" id="ARBA00022475"/>
    </source>
</evidence>
<feature type="transmembrane region" description="Helical" evidence="6">
    <location>
        <begin position="179"/>
        <end position="198"/>
    </location>
</feature>
<accession>A0A3G1B1U5</accession>
<dbReference type="Pfam" id="PF13520">
    <property type="entry name" value="AA_permease_2"/>
    <property type="match status" value="1"/>
</dbReference>
<keyword evidence="4 6" id="KW-1133">Transmembrane helix</keyword>
<keyword evidence="2" id="KW-1003">Cell membrane</keyword>
<dbReference type="STRING" id="1603555.SU86_005000"/>
<dbReference type="OrthoDB" id="43026at2157"/>
<evidence type="ECO:0000313" key="7">
    <source>
        <dbReference type="EMBL" id="AJZ75828.1"/>
    </source>
</evidence>
<dbReference type="InterPro" id="IPR050367">
    <property type="entry name" value="APC_superfamily"/>
</dbReference>
<evidence type="ECO:0000256" key="4">
    <source>
        <dbReference type="ARBA" id="ARBA00022989"/>
    </source>
</evidence>
<feature type="transmembrane region" description="Helical" evidence="6">
    <location>
        <begin position="219"/>
        <end position="241"/>
    </location>
</feature>
<feature type="transmembrane region" description="Helical" evidence="6">
    <location>
        <begin position="380"/>
        <end position="396"/>
    </location>
</feature>
<feature type="transmembrane region" description="Helical" evidence="6">
    <location>
        <begin position="314"/>
        <end position="332"/>
    </location>
</feature>
<name>A0A3G1B1U5_9ARCH</name>
<feature type="transmembrane region" description="Helical" evidence="6">
    <location>
        <begin position="146"/>
        <end position="167"/>
    </location>
</feature>
<dbReference type="Proteomes" id="UP000266745">
    <property type="component" value="Chromosome"/>
</dbReference>
<feature type="transmembrane region" description="Helical" evidence="6">
    <location>
        <begin position="338"/>
        <end position="360"/>
    </location>
</feature>
<proteinExistence type="predicted"/>
<dbReference type="GeneID" id="24875756"/>
<dbReference type="PANTHER" id="PTHR42770">
    <property type="entry name" value="AMINO ACID TRANSPORTER-RELATED"/>
    <property type="match status" value="1"/>
</dbReference>
<keyword evidence="5 6" id="KW-0472">Membrane</keyword>
<feature type="transmembrane region" description="Helical" evidence="6">
    <location>
        <begin position="265"/>
        <end position="293"/>
    </location>
</feature>
<evidence type="ECO:0000313" key="8">
    <source>
        <dbReference type="Proteomes" id="UP000266745"/>
    </source>
</evidence>
<dbReference type="PIRSF" id="PIRSF006060">
    <property type="entry name" value="AA_transporter"/>
    <property type="match status" value="1"/>
</dbReference>
<dbReference type="GO" id="GO:0005886">
    <property type="term" value="C:plasma membrane"/>
    <property type="evidence" value="ECO:0007669"/>
    <property type="project" value="UniProtKB-SubCell"/>
</dbReference>
<dbReference type="InterPro" id="IPR002293">
    <property type="entry name" value="AA/rel_permease1"/>
</dbReference>
<feature type="transmembrane region" description="Helical" evidence="6">
    <location>
        <begin position="42"/>
        <end position="62"/>
    </location>
</feature>
<evidence type="ECO:0000256" key="3">
    <source>
        <dbReference type="ARBA" id="ARBA00022692"/>
    </source>
</evidence>
<organism evidence="7 8">
    <name type="scientific">Candidatus Nitrosotenuis cloacae</name>
    <dbReference type="NCBI Taxonomy" id="1603555"/>
    <lineage>
        <taxon>Archaea</taxon>
        <taxon>Nitrososphaerota</taxon>
        <taxon>Candidatus Nitrosotenuis</taxon>
    </lineage>
</organism>
<dbReference type="KEGG" id="tah:SU86_005000"/>
<dbReference type="GO" id="GO:0022857">
    <property type="term" value="F:transmembrane transporter activity"/>
    <property type="evidence" value="ECO:0007669"/>
    <property type="project" value="InterPro"/>
</dbReference>
<dbReference type="PANTHER" id="PTHR42770:SF11">
    <property type="entry name" value="INNER MEMBRANE TRANSPORT PROTEIN YBAT"/>
    <property type="match status" value="1"/>
</dbReference>
<keyword evidence="8" id="KW-1185">Reference proteome</keyword>
<feature type="transmembrane region" description="Helical" evidence="6">
    <location>
        <begin position="118"/>
        <end position="139"/>
    </location>
</feature>
<reference evidence="7 8" key="1">
    <citation type="journal article" date="2016" name="Sci. Rep.">
        <title>A novel ammonia-oxidizing archaeon from wastewater treatment plant: Its enrichment, physiological and genomic characteristics.</title>
        <authorList>
            <person name="Li Y."/>
            <person name="Ding K."/>
            <person name="Wen X."/>
            <person name="Zhang B."/>
            <person name="Shen B."/>
            <person name="Yang Y."/>
        </authorList>
    </citation>
    <scope>NUCLEOTIDE SEQUENCE [LARGE SCALE GENOMIC DNA]</scope>
    <source>
        <strain evidence="7 8">SAT1</strain>
    </source>
</reference>
<evidence type="ECO:0000256" key="1">
    <source>
        <dbReference type="ARBA" id="ARBA00004651"/>
    </source>
</evidence>
<dbReference type="RefSeq" id="WP_048188682.1">
    <property type="nucleotide sequence ID" value="NZ_CP011097.1"/>
</dbReference>
<gene>
    <name evidence="7" type="ORF">SU86_005000</name>
</gene>
<evidence type="ECO:0000256" key="6">
    <source>
        <dbReference type="SAM" id="Phobius"/>
    </source>
</evidence>
<protein>
    <submittedName>
        <fullName evidence="7">Amino acid transporter</fullName>
    </submittedName>
</protein>
<dbReference type="AlphaFoldDB" id="A0A3G1B1U5"/>
<feature type="transmembrane region" description="Helical" evidence="6">
    <location>
        <begin position="7"/>
        <end position="30"/>
    </location>
</feature>
<feature type="transmembrane region" description="Helical" evidence="6">
    <location>
        <begin position="83"/>
        <end position="112"/>
    </location>
</feature>
<keyword evidence="3 6" id="KW-0812">Transmembrane</keyword>
<comment type="subcellular location">
    <subcellularLocation>
        <location evidence="1">Cell membrane</location>
        <topology evidence="1">Multi-pass membrane protein</topology>
    </subcellularLocation>
</comment>